<dbReference type="Pfam" id="PF01757">
    <property type="entry name" value="Acyl_transf_3"/>
    <property type="match status" value="1"/>
</dbReference>
<dbReference type="Proteomes" id="UP001240447">
    <property type="component" value="Unassembled WGS sequence"/>
</dbReference>
<dbReference type="RefSeq" id="WP_181642552.1">
    <property type="nucleotide sequence ID" value="NZ_CCXJ01000710.1"/>
</dbReference>
<dbReference type="Pfam" id="PF19040">
    <property type="entry name" value="SGNH"/>
    <property type="match status" value="1"/>
</dbReference>
<reference evidence="5 6" key="1">
    <citation type="submission" date="2023-07" db="EMBL/GenBank/DDBJ databases">
        <title>Sequencing the genomes of 1000 actinobacteria strains.</title>
        <authorList>
            <person name="Klenk H.-P."/>
        </authorList>
    </citation>
    <scope>NUCLEOTIDE SEQUENCE [LARGE SCALE GENOMIC DNA]</scope>
    <source>
        <strain evidence="5 6">GD13</strain>
    </source>
</reference>
<evidence type="ECO:0000259" key="4">
    <source>
        <dbReference type="Pfam" id="PF19040"/>
    </source>
</evidence>
<proteinExistence type="predicted"/>
<dbReference type="InterPro" id="IPR050879">
    <property type="entry name" value="Acyltransferase_3"/>
</dbReference>
<dbReference type="InterPro" id="IPR002656">
    <property type="entry name" value="Acyl_transf_3_dom"/>
</dbReference>
<feature type="transmembrane region" description="Helical" evidence="2">
    <location>
        <begin position="30"/>
        <end position="47"/>
    </location>
</feature>
<feature type="domain" description="Acyltransferase 3" evidence="3">
    <location>
        <begin position="26"/>
        <end position="367"/>
    </location>
</feature>
<comment type="caution">
    <text evidence="5">The sequence shown here is derived from an EMBL/GenBank/DDBJ whole genome shotgun (WGS) entry which is preliminary data.</text>
</comment>
<keyword evidence="2" id="KW-0812">Transmembrane</keyword>
<keyword evidence="6" id="KW-1185">Reference proteome</keyword>
<keyword evidence="2" id="KW-0472">Membrane</keyword>
<dbReference type="InterPro" id="IPR043968">
    <property type="entry name" value="SGNH"/>
</dbReference>
<feature type="transmembrane region" description="Helical" evidence="2">
    <location>
        <begin position="53"/>
        <end position="73"/>
    </location>
</feature>
<feature type="transmembrane region" description="Helical" evidence="2">
    <location>
        <begin position="93"/>
        <end position="112"/>
    </location>
</feature>
<organism evidence="5 6">
    <name type="scientific">Nocardioides massiliensis</name>
    <dbReference type="NCBI Taxonomy" id="1325935"/>
    <lineage>
        <taxon>Bacteria</taxon>
        <taxon>Bacillati</taxon>
        <taxon>Actinomycetota</taxon>
        <taxon>Actinomycetes</taxon>
        <taxon>Propionibacteriales</taxon>
        <taxon>Nocardioidaceae</taxon>
        <taxon>Nocardioides</taxon>
    </lineage>
</organism>
<feature type="transmembrane region" description="Helical" evidence="2">
    <location>
        <begin position="195"/>
        <end position="214"/>
    </location>
</feature>
<dbReference type="PANTHER" id="PTHR23028">
    <property type="entry name" value="ACETYLTRANSFERASE"/>
    <property type="match status" value="1"/>
</dbReference>
<feature type="transmembrane region" description="Helical" evidence="2">
    <location>
        <begin position="392"/>
        <end position="413"/>
    </location>
</feature>
<evidence type="ECO:0000313" key="6">
    <source>
        <dbReference type="Proteomes" id="UP001240447"/>
    </source>
</evidence>
<feature type="transmembrane region" description="Helical" evidence="2">
    <location>
        <begin position="325"/>
        <end position="348"/>
    </location>
</feature>
<name>A0ABT9NM13_9ACTN</name>
<feature type="domain" description="SGNH" evidence="4">
    <location>
        <begin position="480"/>
        <end position="704"/>
    </location>
</feature>
<evidence type="ECO:0000259" key="3">
    <source>
        <dbReference type="Pfam" id="PF01757"/>
    </source>
</evidence>
<feature type="transmembrane region" description="Helical" evidence="2">
    <location>
        <begin position="165"/>
        <end position="183"/>
    </location>
</feature>
<evidence type="ECO:0000313" key="5">
    <source>
        <dbReference type="EMBL" id="MDP9820865.1"/>
    </source>
</evidence>
<keyword evidence="2" id="KW-1133">Transmembrane helix</keyword>
<feature type="region of interest" description="Disordered" evidence="1">
    <location>
        <begin position="1"/>
        <end position="22"/>
    </location>
</feature>
<dbReference type="PANTHER" id="PTHR23028:SF53">
    <property type="entry name" value="ACYL_TRANSF_3 DOMAIN-CONTAINING PROTEIN"/>
    <property type="match status" value="1"/>
</dbReference>
<accession>A0ABT9NM13</accession>
<evidence type="ECO:0000256" key="2">
    <source>
        <dbReference type="SAM" id="Phobius"/>
    </source>
</evidence>
<protein>
    <submittedName>
        <fullName evidence="5">Peptidoglycan/LPS O-acetylase OafA/YrhL</fullName>
    </submittedName>
</protein>
<feature type="transmembrane region" description="Helical" evidence="2">
    <location>
        <begin position="287"/>
        <end position="305"/>
    </location>
</feature>
<evidence type="ECO:0000256" key="1">
    <source>
        <dbReference type="SAM" id="MobiDB-lite"/>
    </source>
</evidence>
<feature type="transmembrane region" description="Helical" evidence="2">
    <location>
        <begin position="262"/>
        <end position="281"/>
    </location>
</feature>
<dbReference type="EMBL" id="JAUSQM010000001">
    <property type="protein sequence ID" value="MDP9820865.1"/>
    <property type="molecule type" value="Genomic_DNA"/>
</dbReference>
<sequence>MSGVASVPTRSTPAQPAPGTSGRVRADIQGLRAVAVSLVLLYHLWPLRLTGGYVGVDVFFVISGFLITAHLLAAPPAGLRDLLVFWSRRVRRLLPASLLVLACTAAATWAFAPQTQWGNVADQVRAAALYYVNWALASDSVDYLAAENAPSPVQHFWSLSVEEQFYLGWPIVVALLFALAAVVRRRGPAARPVVIAGLGVVVAASLSWSVWLTHVSPASAYFNTFTRIWELGAGGLLAAALSQRAFGRQVGEHEGLPLPDGVRTVLSWAGFAAMAVAAVVYTSATPFPGWTAALPVLGAVLVLAADAPQRGLSPTRVLGTRPVQWLGDVSYSVYLWHWPLIVLVPLVTDRPLERLDKLLILAATLVLAGLTKAHVEDRFRTPRWGRPLVKPYALGVAGMAVVVALALALGAAFTQAQEDAERQLAERIGSGDPCFGAAALDRDDCAPVPGDEIVPAPARALEDKSDAYGRGCWEYVPFGGMRTCAFGVRRSETTVALVGNSHAGQWLPALQELARAERFRIETYLASECTPSTTPVEFDTVADADGCLGWAQRVQQALLDDPPDLLVLSARNGRAARGLAYDDSLERWRVGYTEFLAPLVDAGVRVLTIHDTPFPASTVGSIPDCLAANLDDLTACDGRARDWVPPDPLVEATESFERRTARTVDLTDRFCRRGTCPAVIGGVVVYFDGSHVTATYNATVAPYLRSALLTALDR</sequence>
<gene>
    <name evidence="5" type="ORF">J2S59_000674</name>
</gene>